<dbReference type="Gene3D" id="3.20.20.30">
    <property type="entry name" value="Luciferase-like domain"/>
    <property type="match status" value="1"/>
</dbReference>
<evidence type="ECO:0000313" key="2">
    <source>
        <dbReference type="EMBL" id="WDE02430.1"/>
    </source>
</evidence>
<dbReference type="Pfam" id="PF00296">
    <property type="entry name" value="Bac_luciferase"/>
    <property type="match status" value="1"/>
</dbReference>
<dbReference type="RefSeq" id="WP_044832644.1">
    <property type="nucleotide sequence ID" value="NZ_CP059736.1"/>
</dbReference>
<organism evidence="2 3">
    <name type="scientific">Thalassomonas actiniarum</name>
    <dbReference type="NCBI Taxonomy" id="485447"/>
    <lineage>
        <taxon>Bacteria</taxon>
        <taxon>Pseudomonadati</taxon>
        <taxon>Pseudomonadota</taxon>
        <taxon>Gammaproteobacteria</taxon>
        <taxon>Alteromonadales</taxon>
        <taxon>Colwelliaceae</taxon>
        <taxon>Thalassomonas</taxon>
    </lineage>
</organism>
<proteinExistence type="predicted"/>
<dbReference type="EMBL" id="CP059736">
    <property type="protein sequence ID" value="WDE02430.1"/>
    <property type="molecule type" value="Genomic_DNA"/>
</dbReference>
<feature type="domain" description="Luciferase-like" evidence="1">
    <location>
        <begin position="22"/>
        <end position="296"/>
    </location>
</feature>
<dbReference type="PANTHER" id="PTHR30137">
    <property type="entry name" value="LUCIFERASE-LIKE MONOOXYGENASE"/>
    <property type="match status" value="1"/>
</dbReference>
<evidence type="ECO:0000313" key="3">
    <source>
        <dbReference type="Proteomes" id="UP000032568"/>
    </source>
</evidence>
<dbReference type="AlphaFoldDB" id="A0AAF0C6S9"/>
<dbReference type="GO" id="GO:0016705">
    <property type="term" value="F:oxidoreductase activity, acting on paired donors, with incorporation or reduction of molecular oxygen"/>
    <property type="evidence" value="ECO:0007669"/>
    <property type="project" value="InterPro"/>
</dbReference>
<reference evidence="2 3" key="2">
    <citation type="journal article" date="2022" name="Mar. Drugs">
        <title>Bioassay-Guided Fractionation Leads to the Detection of Cholic Acid Generated by the Rare Thalassomonas sp.</title>
        <authorList>
            <person name="Pheiffer F."/>
            <person name="Schneider Y.K."/>
            <person name="Hansen E.H."/>
            <person name="Andersen J.H."/>
            <person name="Isaksson J."/>
            <person name="Busche T."/>
            <person name="R C."/>
            <person name="Kalinowski J."/>
            <person name="Zyl L.V."/>
            <person name="Trindade M."/>
        </authorList>
    </citation>
    <scope>NUCLEOTIDE SEQUENCE [LARGE SCALE GENOMIC DNA]</scope>
    <source>
        <strain evidence="2 3">A5K-106</strain>
    </source>
</reference>
<keyword evidence="3" id="KW-1185">Reference proteome</keyword>
<gene>
    <name evidence="2" type="ORF">SG35_028885</name>
</gene>
<dbReference type="KEGG" id="tact:SG35_028885"/>
<dbReference type="PANTHER" id="PTHR30137:SF6">
    <property type="entry name" value="LUCIFERASE-LIKE MONOOXYGENASE"/>
    <property type="match status" value="1"/>
</dbReference>
<dbReference type="InterPro" id="IPR050766">
    <property type="entry name" value="Bact_Lucif_Oxidored"/>
</dbReference>
<sequence>MYKSIFSTLDHHPGISELSTADIYGAARKYAQLADELGYNCFWVGEHHFLQNVGSIPNPAVLLSALAQCTKNIRLGPAVAVLPMRDAALTAENYAMVDVISGGRLNMGVGTGQVATEYQHMGIDFENRRDAFSQSLEAIIGYWTHHDLEAESSLNIRPLQSPMPPLYIATVTPDSAYRAGKNGQSVMTIVSPGGKTLSLLQEIIEAHNKGKAESIAAEVETEVVVTVYAYAAETKERAIETAATSLRNFSPALQDKNLAEVRSEVQGMVANNTALFGTVGQISEQLQHYRNIGVKHINFLANFGGMQPEQVVESIRLLALA</sequence>
<name>A0AAF0C6S9_9GAMM</name>
<accession>A0AAF0C6S9</accession>
<dbReference type="Proteomes" id="UP000032568">
    <property type="component" value="Chromosome pTact"/>
</dbReference>
<protein>
    <submittedName>
        <fullName evidence="2">LLM class flavin-dependent oxidoreductase</fullName>
    </submittedName>
</protein>
<dbReference type="InterPro" id="IPR011251">
    <property type="entry name" value="Luciferase-like_dom"/>
</dbReference>
<dbReference type="SUPFAM" id="SSF51679">
    <property type="entry name" value="Bacterial luciferase-like"/>
    <property type="match status" value="1"/>
</dbReference>
<dbReference type="InterPro" id="IPR036661">
    <property type="entry name" value="Luciferase-like_sf"/>
</dbReference>
<reference evidence="2 3" key="1">
    <citation type="journal article" date="2015" name="Genome Announc.">
        <title>Draft Genome Sequences of Marine Isolates of Thalassomonas viridans and Thalassomonas actiniarum.</title>
        <authorList>
            <person name="Olonade I."/>
            <person name="van Zyl L.J."/>
            <person name="Trindade M."/>
        </authorList>
    </citation>
    <scope>NUCLEOTIDE SEQUENCE [LARGE SCALE GENOMIC DNA]</scope>
    <source>
        <strain evidence="2 3">A5K-106</strain>
    </source>
</reference>
<evidence type="ECO:0000259" key="1">
    <source>
        <dbReference type="Pfam" id="PF00296"/>
    </source>
</evidence>
<dbReference type="GO" id="GO:0005829">
    <property type="term" value="C:cytosol"/>
    <property type="evidence" value="ECO:0007669"/>
    <property type="project" value="TreeGrafter"/>
</dbReference>